<dbReference type="Pfam" id="PF22461">
    <property type="entry name" value="SLBB_2"/>
    <property type="match status" value="1"/>
</dbReference>
<comment type="caution">
    <text evidence="18">The sequence shown here is derived from an EMBL/GenBank/DDBJ whole genome shotgun (WGS) entry which is preliminary data.</text>
</comment>
<keyword evidence="12" id="KW-0564">Palmitate</keyword>
<feature type="non-terminal residue" evidence="18">
    <location>
        <position position="1"/>
    </location>
</feature>
<keyword evidence="7" id="KW-0732">Signal</keyword>
<evidence type="ECO:0000256" key="12">
    <source>
        <dbReference type="ARBA" id="ARBA00023139"/>
    </source>
</evidence>
<dbReference type="PANTHER" id="PTHR33619">
    <property type="entry name" value="POLYSACCHARIDE EXPORT PROTEIN GFCE-RELATED"/>
    <property type="match status" value="1"/>
</dbReference>
<evidence type="ECO:0000259" key="16">
    <source>
        <dbReference type="Pfam" id="PF02563"/>
    </source>
</evidence>
<dbReference type="InterPro" id="IPR003715">
    <property type="entry name" value="Poly_export_N"/>
</dbReference>
<evidence type="ECO:0000256" key="8">
    <source>
        <dbReference type="ARBA" id="ARBA00023047"/>
    </source>
</evidence>
<evidence type="ECO:0000256" key="4">
    <source>
        <dbReference type="ARBA" id="ARBA00022452"/>
    </source>
</evidence>
<keyword evidence="5" id="KW-0762">Sugar transport</keyword>
<keyword evidence="15" id="KW-1133">Transmembrane helix</keyword>
<evidence type="ECO:0000256" key="10">
    <source>
        <dbReference type="ARBA" id="ARBA00023114"/>
    </source>
</evidence>
<evidence type="ECO:0000313" key="18">
    <source>
        <dbReference type="EMBL" id="HIX54176.1"/>
    </source>
</evidence>
<dbReference type="AlphaFoldDB" id="A0A9D2AYT9"/>
<keyword evidence="6 15" id="KW-0812">Transmembrane</keyword>
<evidence type="ECO:0000256" key="1">
    <source>
        <dbReference type="ARBA" id="ARBA00004571"/>
    </source>
</evidence>
<dbReference type="GO" id="GO:0009279">
    <property type="term" value="C:cell outer membrane"/>
    <property type="evidence" value="ECO:0007669"/>
    <property type="project" value="UniProtKB-SubCell"/>
</dbReference>
<evidence type="ECO:0000256" key="6">
    <source>
        <dbReference type="ARBA" id="ARBA00022692"/>
    </source>
</evidence>
<comment type="similarity">
    <text evidence="2">Belongs to the BexD/CtrA/VexA family.</text>
</comment>
<organism evidence="18 19">
    <name type="scientific">Candidatus Sphingobacterium stercoripullorum</name>
    <dbReference type="NCBI Taxonomy" id="2838759"/>
    <lineage>
        <taxon>Bacteria</taxon>
        <taxon>Pseudomonadati</taxon>
        <taxon>Bacteroidota</taxon>
        <taxon>Sphingobacteriia</taxon>
        <taxon>Sphingobacteriales</taxon>
        <taxon>Sphingobacteriaceae</taxon>
        <taxon>Sphingobacterium</taxon>
    </lineage>
</organism>
<keyword evidence="8" id="KW-0625">Polysaccharide transport</keyword>
<dbReference type="InterPro" id="IPR054765">
    <property type="entry name" value="SLBB_dom"/>
</dbReference>
<dbReference type="Gene3D" id="3.10.560.10">
    <property type="entry name" value="Outer membrane lipoprotein wza domain like"/>
    <property type="match status" value="1"/>
</dbReference>
<name>A0A9D2AYT9_9SPHI</name>
<evidence type="ECO:0000256" key="5">
    <source>
        <dbReference type="ARBA" id="ARBA00022597"/>
    </source>
</evidence>
<evidence type="ECO:0000256" key="13">
    <source>
        <dbReference type="ARBA" id="ARBA00023237"/>
    </source>
</evidence>
<evidence type="ECO:0000256" key="11">
    <source>
        <dbReference type="ARBA" id="ARBA00023136"/>
    </source>
</evidence>
<evidence type="ECO:0000256" key="7">
    <source>
        <dbReference type="ARBA" id="ARBA00022729"/>
    </source>
</evidence>
<keyword evidence="13" id="KW-0998">Cell outer membrane</keyword>
<dbReference type="GO" id="GO:0015159">
    <property type="term" value="F:polysaccharide transmembrane transporter activity"/>
    <property type="evidence" value="ECO:0007669"/>
    <property type="project" value="InterPro"/>
</dbReference>
<keyword evidence="4" id="KW-1134">Transmembrane beta strand</keyword>
<evidence type="ECO:0000256" key="2">
    <source>
        <dbReference type="ARBA" id="ARBA00009450"/>
    </source>
</evidence>
<feature type="domain" description="Polysaccharide export protein N-terminal" evidence="16">
    <location>
        <begin position="24"/>
        <end position="117"/>
    </location>
</feature>
<dbReference type="Proteomes" id="UP000824156">
    <property type="component" value="Unassembled WGS sequence"/>
</dbReference>
<sequence length="235" mass="25922">ASRKDMIYLQPDSTELRTFYESNAPKLQAGDILTISVTAADVRAAAPFNPISPYQGSGTITTTNPYMPTYTIDENGEVDFPKLGKVKLAGLTRTQAINRLRDEIGKFIVDPGVNINIRNFKVTVLGEVRSPGTYTIENDRITLLEALGLAGDLTINGLRSNVLVVREQDGKKSEFRVDLTKRETLDSPVYYLAQNDVIYVEPNNARLHASKYTSSYSVFISVASLIITVISVVSR</sequence>
<dbReference type="Pfam" id="PF02563">
    <property type="entry name" value="Poly_export"/>
    <property type="match status" value="1"/>
</dbReference>
<keyword evidence="10" id="KW-0626">Porin</keyword>
<feature type="domain" description="SLBB" evidence="17">
    <location>
        <begin position="121"/>
        <end position="200"/>
    </location>
</feature>
<dbReference type="EMBL" id="DXEZ01000113">
    <property type="protein sequence ID" value="HIX54176.1"/>
    <property type="molecule type" value="Genomic_DNA"/>
</dbReference>
<evidence type="ECO:0000259" key="17">
    <source>
        <dbReference type="Pfam" id="PF22461"/>
    </source>
</evidence>
<keyword evidence="11 15" id="KW-0472">Membrane</keyword>
<dbReference type="GO" id="GO:0006811">
    <property type="term" value="P:monoatomic ion transport"/>
    <property type="evidence" value="ECO:0007669"/>
    <property type="project" value="UniProtKB-KW"/>
</dbReference>
<feature type="transmembrane region" description="Helical" evidence="15">
    <location>
        <begin position="216"/>
        <end position="234"/>
    </location>
</feature>
<dbReference type="PANTHER" id="PTHR33619:SF3">
    <property type="entry name" value="POLYSACCHARIDE EXPORT PROTEIN GFCE-RELATED"/>
    <property type="match status" value="1"/>
</dbReference>
<evidence type="ECO:0000256" key="15">
    <source>
        <dbReference type="SAM" id="Phobius"/>
    </source>
</evidence>
<proteinExistence type="inferred from homology"/>
<keyword evidence="9" id="KW-0406">Ion transport</keyword>
<reference evidence="18" key="2">
    <citation type="submission" date="2021-04" db="EMBL/GenBank/DDBJ databases">
        <authorList>
            <person name="Gilroy R."/>
        </authorList>
    </citation>
    <scope>NUCLEOTIDE SEQUENCE</scope>
    <source>
        <strain evidence="18">1719</strain>
    </source>
</reference>
<dbReference type="GO" id="GO:0015288">
    <property type="term" value="F:porin activity"/>
    <property type="evidence" value="ECO:0007669"/>
    <property type="project" value="UniProtKB-KW"/>
</dbReference>
<evidence type="ECO:0000256" key="9">
    <source>
        <dbReference type="ARBA" id="ARBA00023065"/>
    </source>
</evidence>
<gene>
    <name evidence="18" type="ORF">H9853_04065</name>
</gene>
<evidence type="ECO:0000313" key="19">
    <source>
        <dbReference type="Proteomes" id="UP000824156"/>
    </source>
</evidence>
<reference evidence="18" key="1">
    <citation type="journal article" date="2021" name="PeerJ">
        <title>Extensive microbial diversity within the chicken gut microbiome revealed by metagenomics and culture.</title>
        <authorList>
            <person name="Gilroy R."/>
            <person name="Ravi A."/>
            <person name="Getino M."/>
            <person name="Pursley I."/>
            <person name="Horton D.L."/>
            <person name="Alikhan N.F."/>
            <person name="Baker D."/>
            <person name="Gharbi K."/>
            <person name="Hall N."/>
            <person name="Watson M."/>
            <person name="Adriaenssens E.M."/>
            <person name="Foster-Nyarko E."/>
            <person name="Jarju S."/>
            <person name="Secka A."/>
            <person name="Antonio M."/>
            <person name="Oren A."/>
            <person name="Chaudhuri R.R."/>
            <person name="La Ragione R."/>
            <person name="Hildebrand F."/>
            <person name="Pallen M.J."/>
        </authorList>
    </citation>
    <scope>NUCLEOTIDE SEQUENCE</scope>
    <source>
        <strain evidence="18">1719</strain>
    </source>
</reference>
<accession>A0A9D2AYT9</accession>
<dbReference type="GO" id="GO:0046930">
    <property type="term" value="C:pore complex"/>
    <property type="evidence" value="ECO:0007669"/>
    <property type="project" value="UniProtKB-KW"/>
</dbReference>
<keyword evidence="3" id="KW-0813">Transport</keyword>
<keyword evidence="14" id="KW-0449">Lipoprotein</keyword>
<protein>
    <submittedName>
        <fullName evidence="18">Polysaccharide biosynthesis/export family protein</fullName>
    </submittedName>
</protein>
<comment type="subcellular location">
    <subcellularLocation>
        <location evidence="1">Cell outer membrane</location>
        <topology evidence="1">Multi-pass membrane protein</topology>
    </subcellularLocation>
</comment>
<evidence type="ECO:0000256" key="14">
    <source>
        <dbReference type="ARBA" id="ARBA00023288"/>
    </source>
</evidence>
<dbReference type="InterPro" id="IPR049712">
    <property type="entry name" value="Poly_export"/>
</dbReference>
<evidence type="ECO:0000256" key="3">
    <source>
        <dbReference type="ARBA" id="ARBA00022448"/>
    </source>
</evidence>